<evidence type="ECO:0000313" key="2">
    <source>
        <dbReference type="EMBL" id="KOO32782.1"/>
    </source>
</evidence>
<dbReference type="AlphaFoldDB" id="A0A0M0K2E6"/>
<feature type="region of interest" description="Disordered" evidence="1">
    <location>
        <begin position="271"/>
        <end position="296"/>
    </location>
</feature>
<dbReference type="EMBL" id="JWZX01001687">
    <property type="protein sequence ID" value="KOO32782.1"/>
    <property type="molecule type" value="Genomic_DNA"/>
</dbReference>
<comment type="caution">
    <text evidence="2">The sequence shown here is derived from an EMBL/GenBank/DDBJ whole genome shotgun (WGS) entry which is preliminary data.</text>
</comment>
<proteinExistence type="predicted"/>
<evidence type="ECO:0000256" key="1">
    <source>
        <dbReference type="SAM" id="MobiDB-lite"/>
    </source>
</evidence>
<sequence>MFRPQYQIPVGDARRGMDARQFAEYAQPTVQDHMRREGDLFRLFGEHEAGPKVMRDGQMRAVLLPAPPPTHEQLLQQQHQHAQRRSLQPTHQQAAQRSQVVLDDSAAAAIVDGQGYVPSSAILGADPNYSYLNDRDQQQVVLATDPVVLQRAALVAAEDHRIMQANKRNARISQLAFGDHELNPGGHRLNENLHRADDFGIGRIRNQDPTHAGLQVKSQSQSHQMSELLQEPDPRRPPDPSPAMNNPYAGRSSCSKNISFGTNGAIDPIKYTEHSGKRGASTVFEEGGGPKAPHLPQVPGYFMGLAKNGGAG</sequence>
<evidence type="ECO:0000313" key="3">
    <source>
        <dbReference type="Proteomes" id="UP000037460"/>
    </source>
</evidence>
<feature type="region of interest" description="Disordered" evidence="1">
    <location>
        <begin position="202"/>
        <end position="255"/>
    </location>
</feature>
<keyword evidence="3" id="KW-1185">Reference proteome</keyword>
<dbReference type="Proteomes" id="UP000037460">
    <property type="component" value="Unassembled WGS sequence"/>
</dbReference>
<organism evidence="2 3">
    <name type="scientific">Chrysochromulina tobinii</name>
    <dbReference type="NCBI Taxonomy" id="1460289"/>
    <lineage>
        <taxon>Eukaryota</taxon>
        <taxon>Haptista</taxon>
        <taxon>Haptophyta</taxon>
        <taxon>Prymnesiophyceae</taxon>
        <taxon>Prymnesiales</taxon>
        <taxon>Chrysochromulinaceae</taxon>
        <taxon>Chrysochromulina</taxon>
    </lineage>
</organism>
<feature type="region of interest" description="Disordered" evidence="1">
    <location>
        <begin position="75"/>
        <end position="96"/>
    </location>
</feature>
<feature type="compositionally biased region" description="Polar residues" evidence="1">
    <location>
        <begin position="216"/>
        <end position="227"/>
    </location>
</feature>
<feature type="compositionally biased region" description="Low complexity" evidence="1">
    <location>
        <begin position="75"/>
        <end position="88"/>
    </location>
</feature>
<reference evidence="3" key="1">
    <citation type="journal article" date="2015" name="PLoS Genet.">
        <title>Genome Sequence and Transcriptome Analyses of Chrysochromulina tobin: Metabolic Tools for Enhanced Algal Fitness in the Prominent Order Prymnesiales (Haptophyceae).</title>
        <authorList>
            <person name="Hovde B.T."/>
            <person name="Deodato C.R."/>
            <person name="Hunsperger H.M."/>
            <person name="Ryken S.A."/>
            <person name="Yost W."/>
            <person name="Jha R.K."/>
            <person name="Patterson J."/>
            <person name="Monnat R.J. Jr."/>
            <person name="Barlow S.B."/>
            <person name="Starkenburg S.R."/>
            <person name="Cattolico R.A."/>
        </authorList>
    </citation>
    <scope>NUCLEOTIDE SEQUENCE</scope>
    <source>
        <strain evidence="3">CCMP291</strain>
    </source>
</reference>
<accession>A0A0M0K2E6</accession>
<protein>
    <submittedName>
        <fullName evidence="2">Uncharacterized protein</fullName>
    </submittedName>
</protein>
<gene>
    <name evidence="2" type="ORF">Ctob_008880</name>
</gene>
<name>A0A0M0K2E6_9EUKA</name>